<evidence type="ECO:0000313" key="2">
    <source>
        <dbReference type="EMBL" id="GLL00656.1"/>
    </source>
</evidence>
<keyword evidence="1" id="KW-0812">Transmembrane</keyword>
<dbReference type="InterPro" id="IPR008971">
    <property type="entry name" value="HSP40/DnaJ_pept-bd"/>
</dbReference>
<comment type="caution">
    <text evidence="2">The sequence shown here is derived from an EMBL/GenBank/DDBJ whole genome shotgun (WGS) entry which is preliminary data.</text>
</comment>
<reference evidence="2" key="2">
    <citation type="submission" date="2023-01" db="EMBL/GenBank/DDBJ databases">
        <authorList>
            <person name="Sun Q."/>
            <person name="Evtushenko L."/>
        </authorList>
    </citation>
    <scope>NUCLEOTIDE SEQUENCE</scope>
    <source>
        <strain evidence="2">VKM Ac-1321</strain>
    </source>
</reference>
<dbReference type="Proteomes" id="UP001143480">
    <property type="component" value="Unassembled WGS sequence"/>
</dbReference>
<keyword evidence="1" id="KW-0472">Membrane</keyword>
<sequence length="212" mass="22008">MDAHAEDVIEVERSKAATGAVHTVTLAGGRPVTVNVPPGVKEGTLLRLPRQGPGGADAFVRVRLTRPAGRWRAMLGSRGARVALVAAAAVVVAGVAVGVAVRAQRSADGTAQPAAEPELSASVVADPLGDLRDRDCLHNEGTDSEPVMDRAACTSGNYRVLSRHPGTVDDAICDLEAGTTHSYVSKSYWVYSTGVKTLNTAQSSVLCLEQVG</sequence>
<organism evidence="2 3">
    <name type="scientific">Dactylosporangium matsuzakiense</name>
    <dbReference type="NCBI Taxonomy" id="53360"/>
    <lineage>
        <taxon>Bacteria</taxon>
        <taxon>Bacillati</taxon>
        <taxon>Actinomycetota</taxon>
        <taxon>Actinomycetes</taxon>
        <taxon>Micromonosporales</taxon>
        <taxon>Micromonosporaceae</taxon>
        <taxon>Dactylosporangium</taxon>
    </lineage>
</organism>
<evidence type="ECO:0000313" key="3">
    <source>
        <dbReference type="Proteomes" id="UP001143480"/>
    </source>
</evidence>
<dbReference type="RefSeq" id="WP_261965326.1">
    <property type="nucleotide sequence ID" value="NZ_BAAAXA010000001.1"/>
</dbReference>
<proteinExistence type="predicted"/>
<gene>
    <name evidence="2" type="ORF">GCM10017581_023970</name>
</gene>
<evidence type="ECO:0000256" key="1">
    <source>
        <dbReference type="SAM" id="Phobius"/>
    </source>
</evidence>
<dbReference type="EMBL" id="BSFP01000009">
    <property type="protein sequence ID" value="GLL00656.1"/>
    <property type="molecule type" value="Genomic_DNA"/>
</dbReference>
<dbReference type="AlphaFoldDB" id="A0A9W6NL13"/>
<dbReference type="SUPFAM" id="SSF49493">
    <property type="entry name" value="HSP40/DnaJ peptide-binding domain"/>
    <property type="match status" value="1"/>
</dbReference>
<feature type="transmembrane region" description="Helical" evidence="1">
    <location>
        <begin position="82"/>
        <end position="101"/>
    </location>
</feature>
<accession>A0A9W6NL13</accession>
<keyword evidence="1" id="KW-1133">Transmembrane helix</keyword>
<keyword evidence="3" id="KW-1185">Reference proteome</keyword>
<dbReference type="GO" id="GO:0051082">
    <property type="term" value="F:unfolded protein binding"/>
    <property type="evidence" value="ECO:0007669"/>
    <property type="project" value="InterPro"/>
</dbReference>
<protein>
    <submittedName>
        <fullName evidence="2">Uncharacterized protein</fullName>
    </submittedName>
</protein>
<name>A0A9W6NL13_9ACTN</name>
<reference evidence="2" key="1">
    <citation type="journal article" date="2014" name="Int. J. Syst. Evol. Microbiol.">
        <title>Complete genome sequence of Corynebacterium casei LMG S-19264T (=DSM 44701T), isolated from a smear-ripened cheese.</title>
        <authorList>
            <consortium name="US DOE Joint Genome Institute (JGI-PGF)"/>
            <person name="Walter F."/>
            <person name="Albersmeier A."/>
            <person name="Kalinowski J."/>
            <person name="Ruckert C."/>
        </authorList>
    </citation>
    <scope>NUCLEOTIDE SEQUENCE</scope>
    <source>
        <strain evidence="2">VKM Ac-1321</strain>
    </source>
</reference>
<dbReference type="Gene3D" id="2.60.260.20">
    <property type="entry name" value="Urease metallochaperone UreE, N-terminal domain"/>
    <property type="match status" value="1"/>
</dbReference>
<dbReference type="GO" id="GO:0006457">
    <property type="term" value="P:protein folding"/>
    <property type="evidence" value="ECO:0007669"/>
    <property type="project" value="InterPro"/>
</dbReference>